<evidence type="ECO:0000256" key="1">
    <source>
        <dbReference type="SAM" id="SignalP"/>
    </source>
</evidence>
<keyword evidence="1" id="KW-0732">Signal</keyword>
<name>A0A817WAG9_9BILA</name>
<organism evidence="2 3">
    <name type="scientific">Rotaria socialis</name>
    <dbReference type="NCBI Taxonomy" id="392032"/>
    <lineage>
        <taxon>Eukaryota</taxon>
        <taxon>Metazoa</taxon>
        <taxon>Spiralia</taxon>
        <taxon>Gnathifera</taxon>
        <taxon>Rotifera</taxon>
        <taxon>Eurotatoria</taxon>
        <taxon>Bdelloidea</taxon>
        <taxon>Philodinida</taxon>
        <taxon>Philodinidae</taxon>
        <taxon>Rotaria</taxon>
    </lineage>
</organism>
<feature type="chain" id="PRO_5032935243" evidence="1">
    <location>
        <begin position="17"/>
        <end position="152"/>
    </location>
</feature>
<reference evidence="2" key="1">
    <citation type="submission" date="2021-02" db="EMBL/GenBank/DDBJ databases">
        <authorList>
            <person name="Nowell W R."/>
        </authorList>
    </citation>
    <scope>NUCLEOTIDE SEQUENCE</scope>
</reference>
<protein>
    <submittedName>
        <fullName evidence="2">Uncharacterized protein</fullName>
    </submittedName>
</protein>
<gene>
    <name evidence="2" type="ORF">GRG538_LOCUS5722</name>
</gene>
<dbReference type="Proteomes" id="UP000663872">
    <property type="component" value="Unassembled WGS sequence"/>
</dbReference>
<feature type="signal peptide" evidence="1">
    <location>
        <begin position="1"/>
        <end position="16"/>
    </location>
</feature>
<sequence>MQIIIHVCFILSVVQAQNWVGTYFPSSICNTTQCCCLNGPTTIINSSSILLLSTSLKGLFCDNFPPLEIAIQASGFTSNVLINVGNFNTILNFTLSSDGNTITAANPYLPQCPIQATRNNTAISSSSNKYNFGILHIIELFILSLPLILGRG</sequence>
<dbReference type="EMBL" id="CAJNYT010000532">
    <property type="protein sequence ID" value="CAF3353205.1"/>
    <property type="molecule type" value="Genomic_DNA"/>
</dbReference>
<evidence type="ECO:0000313" key="3">
    <source>
        <dbReference type="Proteomes" id="UP000663872"/>
    </source>
</evidence>
<accession>A0A817WAG9</accession>
<evidence type="ECO:0000313" key="2">
    <source>
        <dbReference type="EMBL" id="CAF3353205.1"/>
    </source>
</evidence>
<comment type="caution">
    <text evidence="2">The sequence shown here is derived from an EMBL/GenBank/DDBJ whole genome shotgun (WGS) entry which is preliminary data.</text>
</comment>
<proteinExistence type="predicted"/>
<dbReference type="AlphaFoldDB" id="A0A817WAG9"/>